<accession>A0A0F9JVS4</accession>
<name>A0A0F9JVS4_9ZZZZ</name>
<dbReference type="AlphaFoldDB" id="A0A0F9JVS4"/>
<reference evidence="1" key="1">
    <citation type="journal article" date="2015" name="Nature">
        <title>Complex archaea that bridge the gap between prokaryotes and eukaryotes.</title>
        <authorList>
            <person name="Spang A."/>
            <person name="Saw J.H."/>
            <person name="Jorgensen S.L."/>
            <person name="Zaremba-Niedzwiedzka K."/>
            <person name="Martijn J."/>
            <person name="Lind A.E."/>
            <person name="van Eijk R."/>
            <person name="Schleper C."/>
            <person name="Guy L."/>
            <person name="Ettema T.J."/>
        </authorList>
    </citation>
    <scope>NUCLEOTIDE SEQUENCE</scope>
</reference>
<sequence length="73" mass="8063">MILRLQQEIEGQGKIIKETKAVKKAVDSNQKATKAYSGSLKSFSKTSIIASKSMFALKTTRGIKLIPKLFVSF</sequence>
<comment type="caution">
    <text evidence="1">The sequence shown here is derived from an EMBL/GenBank/DDBJ whole genome shotgun (WGS) entry which is preliminary data.</text>
</comment>
<dbReference type="EMBL" id="LAZR01009248">
    <property type="protein sequence ID" value="KKM73778.1"/>
    <property type="molecule type" value="Genomic_DNA"/>
</dbReference>
<protein>
    <submittedName>
        <fullName evidence="1">Uncharacterized protein</fullName>
    </submittedName>
</protein>
<proteinExistence type="predicted"/>
<gene>
    <name evidence="1" type="ORF">LCGC14_1407090</name>
</gene>
<evidence type="ECO:0000313" key="1">
    <source>
        <dbReference type="EMBL" id="KKM73778.1"/>
    </source>
</evidence>
<organism evidence="1">
    <name type="scientific">marine sediment metagenome</name>
    <dbReference type="NCBI Taxonomy" id="412755"/>
    <lineage>
        <taxon>unclassified sequences</taxon>
        <taxon>metagenomes</taxon>
        <taxon>ecological metagenomes</taxon>
    </lineage>
</organism>